<keyword evidence="3 4" id="KW-0326">Glycosidase</keyword>
<dbReference type="CDD" id="cd08996">
    <property type="entry name" value="GH32_FFase"/>
    <property type="match status" value="1"/>
</dbReference>
<name>A0A5E4R5F1_9NEOP</name>
<feature type="chain" id="PRO_5022972615" description="Sucrose-6-phosphate hydrolase" evidence="5">
    <location>
        <begin position="23"/>
        <end position="492"/>
    </location>
</feature>
<dbReference type="AlphaFoldDB" id="A0A5E4R5F1"/>
<organism evidence="8 9">
    <name type="scientific">Leptidea sinapis</name>
    <dbReference type="NCBI Taxonomy" id="189913"/>
    <lineage>
        <taxon>Eukaryota</taxon>
        <taxon>Metazoa</taxon>
        <taxon>Ecdysozoa</taxon>
        <taxon>Arthropoda</taxon>
        <taxon>Hexapoda</taxon>
        <taxon>Insecta</taxon>
        <taxon>Pterygota</taxon>
        <taxon>Neoptera</taxon>
        <taxon>Endopterygota</taxon>
        <taxon>Lepidoptera</taxon>
        <taxon>Glossata</taxon>
        <taxon>Ditrysia</taxon>
        <taxon>Papilionoidea</taxon>
        <taxon>Pieridae</taxon>
        <taxon>Dismorphiinae</taxon>
        <taxon>Leptidea</taxon>
    </lineage>
</organism>
<evidence type="ECO:0000256" key="2">
    <source>
        <dbReference type="ARBA" id="ARBA00022801"/>
    </source>
</evidence>
<feature type="domain" description="Glycosyl hydrolase family 32 N-terminal" evidence="6">
    <location>
        <begin position="56"/>
        <end position="353"/>
    </location>
</feature>
<gene>
    <name evidence="8" type="ORF">LSINAPIS_LOCUS15244</name>
</gene>
<evidence type="ECO:0000259" key="7">
    <source>
        <dbReference type="Pfam" id="PF08244"/>
    </source>
</evidence>
<dbReference type="GO" id="GO:0004564">
    <property type="term" value="F:beta-fructofuranosidase activity"/>
    <property type="evidence" value="ECO:0007669"/>
    <property type="project" value="UniProtKB-EC"/>
</dbReference>
<dbReference type="Proteomes" id="UP000324832">
    <property type="component" value="Unassembled WGS sequence"/>
</dbReference>
<feature type="domain" description="Glycosyl hydrolase family 32 C-terminal" evidence="7">
    <location>
        <begin position="407"/>
        <end position="465"/>
    </location>
</feature>
<dbReference type="GO" id="GO:0005975">
    <property type="term" value="P:carbohydrate metabolic process"/>
    <property type="evidence" value="ECO:0007669"/>
    <property type="project" value="InterPro"/>
</dbReference>
<accession>A0A5E4R5F1</accession>
<protein>
    <recommendedName>
        <fullName evidence="4">Sucrose-6-phosphate hydrolase</fullName>
        <ecNumber evidence="4">3.2.1.26</ecNumber>
    </recommendedName>
</protein>
<dbReference type="InterPro" id="IPR051214">
    <property type="entry name" value="GH32_Enzymes"/>
</dbReference>
<dbReference type="EMBL" id="FZQP02007016">
    <property type="protein sequence ID" value="VVD05774.1"/>
    <property type="molecule type" value="Genomic_DNA"/>
</dbReference>
<dbReference type="PROSITE" id="PS00609">
    <property type="entry name" value="GLYCOSYL_HYDROL_F32"/>
    <property type="match status" value="1"/>
</dbReference>
<evidence type="ECO:0000256" key="5">
    <source>
        <dbReference type="SAM" id="SignalP"/>
    </source>
</evidence>
<feature type="signal peptide" evidence="5">
    <location>
        <begin position="1"/>
        <end position="22"/>
    </location>
</feature>
<dbReference type="Pfam" id="PF00251">
    <property type="entry name" value="Glyco_hydro_32N"/>
    <property type="match status" value="1"/>
</dbReference>
<dbReference type="GO" id="GO:0005737">
    <property type="term" value="C:cytoplasm"/>
    <property type="evidence" value="ECO:0007669"/>
    <property type="project" value="InterPro"/>
</dbReference>
<evidence type="ECO:0000313" key="8">
    <source>
        <dbReference type="EMBL" id="VVD05774.1"/>
    </source>
</evidence>
<dbReference type="InterPro" id="IPR013320">
    <property type="entry name" value="ConA-like_dom_sf"/>
</dbReference>
<dbReference type="InterPro" id="IPR001362">
    <property type="entry name" value="Glyco_hydro_32"/>
</dbReference>
<keyword evidence="9" id="KW-1185">Reference proteome</keyword>
<dbReference type="NCBIfam" id="TIGR01322">
    <property type="entry name" value="scrB_fam"/>
    <property type="match status" value="1"/>
</dbReference>
<dbReference type="SUPFAM" id="SSF75005">
    <property type="entry name" value="Arabinanase/levansucrase/invertase"/>
    <property type="match status" value="1"/>
</dbReference>
<dbReference type="Gene3D" id="2.115.10.20">
    <property type="entry name" value="Glycosyl hydrolase domain, family 43"/>
    <property type="match status" value="1"/>
</dbReference>
<dbReference type="Gene3D" id="2.60.120.560">
    <property type="entry name" value="Exo-inulinase, domain 1"/>
    <property type="match status" value="1"/>
</dbReference>
<sequence length="492" mass="56088">MKASTLRKIAVAVMCCLVAVAARSVKDQPPAAGDALAAYIAGARSELEPRFRLHYHLMPPVGWMNDPNGFSYYNGQFHMFYQFYPYDSVWGPMHWGHSISSDLVHWEELPTALIPENEMCFSGSAVDDDGVLTLIYTGRETIAQEPFYREGQYLAFSDDGVNFHKYKGNPVLPAAPNGSPDFRDPKVWKHGDYWYLIVGSKTSDERGRVLLYKSKDLKEWEFLTVLGESNGDMGYMWECPDFFELDGKFVLLMSPQGLEAKGDRFKNTYQTGYIIGTFNYTTYEFIQEVDFQEIDYGHDFYATQTLEHEGERYLVAWFSMWEVPHPEADDGWAGALTIVRQLELRDNQIIMRPVEEIVQLREEFLMDGELHSDEETELPRATELIVLGDLSEDIELLLEGVDGGDAVRLRWEARSQHVVVERGGDERRASWRPARGATWRLFLDASSLELFCGEGEAVFSTRAYPLGGWRLTNRSRGPLHVQAFRLGASVPT</sequence>
<evidence type="ECO:0000256" key="4">
    <source>
        <dbReference type="RuleBase" id="RU362110"/>
    </source>
</evidence>
<dbReference type="Pfam" id="PF08244">
    <property type="entry name" value="Glyco_hydro_32C"/>
    <property type="match status" value="1"/>
</dbReference>
<evidence type="ECO:0000256" key="1">
    <source>
        <dbReference type="ARBA" id="ARBA00009902"/>
    </source>
</evidence>
<dbReference type="InterPro" id="IPR006232">
    <property type="entry name" value="Suc6P_hydrolase"/>
</dbReference>
<proteinExistence type="inferred from homology"/>
<evidence type="ECO:0000259" key="6">
    <source>
        <dbReference type="Pfam" id="PF00251"/>
    </source>
</evidence>
<keyword evidence="2 4" id="KW-0378">Hydrolase</keyword>
<reference evidence="8 9" key="1">
    <citation type="submission" date="2017-07" db="EMBL/GenBank/DDBJ databases">
        <authorList>
            <person name="Talla V."/>
            <person name="Backstrom N."/>
        </authorList>
    </citation>
    <scope>NUCLEOTIDE SEQUENCE [LARGE SCALE GENOMIC DNA]</scope>
</reference>
<comment type="catalytic activity">
    <reaction evidence="4">
        <text>Hydrolysis of terminal non-reducing beta-D-fructofuranoside residues in beta-D-fructofuranosides.</text>
        <dbReference type="EC" id="3.2.1.26"/>
    </reaction>
</comment>
<evidence type="ECO:0000313" key="9">
    <source>
        <dbReference type="Proteomes" id="UP000324832"/>
    </source>
</evidence>
<comment type="similarity">
    <text evidence="1 4">Belongs to the glycosyl hydrolase 32 family.</text>
</comment>
<dbReference type="PANTHER" id="PTHR43101">
    <property type="entry name" value="BETA-FRUCTOSIDASE"/>
    <property type="match status" value="1"/>
</dbReference>
<dbReference type="InterPro" id="IPR013189">
    <property type="entry name" value="Glyco_hydro_32_C"/>
</dbReference>
<keyword evidence="5" id="KW-0732">Signal</keyword>
<dbReference type="PANTHER" id="PTHR43101:SF1">
    <property type="entry name" value="BETA-FRUCTOSIDASE"/>
    <property type="match status" value="1"/>
</dbReference>
<dbReference type="SMART" id="SM00640">
    <property type="entry name" value="Glyco_32"/>
    <property type="match status" value="1"/>
</dbReference>
<dbReference type="InterPro" id="IPR023296">
    <property type="entry name" value="Glyco_hydro_beta-prop_sf"/>
</dbReference>
<dbReference type="InterPro" id="IPR013148">
    <property type="entry name" value="Glyco_hydro_32_N"/>
</dbReference>
<evidence type="ECO:0000256" key="3">
    <source>
        <dbReference type="ARBA" id="ARBA00023295"/>
    </source>
</evidence>
<dbReference type="InterPro" id="IPR018053">
    <property type="entry name" value="Glyco_hydro_32_AS"/>
</dbReference>
<dbReference type="EC" id="3.2.1.26" evidence="4"/>
<dbReference type="SUPFAM" id="SSF49899">
    <property type="entry name" value="Concanavalin A-like lectins/glucanases"/>
    <property type="match status" value="1"/>
</dbReference>